<dbReference type="AlphaFoldDB" id="A0A8T2SUX8"/>
<accession>A0A8T2SUX8</accession>
<proteinExistence type="predicted"/>
<gene>
    <name evidence="1" type="ORF">KP509_18G085900</name>
</gene>
<comment type="caution">
    <text evidence="1">The sequence shown here is derived from an EMBL/GenBank/DDBJ whole genome shotgun (WGS) entry which is preliminary data.</text>
</comment>
<evidence type="ECO:0000313" key="1">
    <source>
        <dbReference type="EMBL" id="KAH7366570.1"/>
    </source>
</evidence>
<evidence type="ECO:0000313" key="2">
    <source>
        <dbReference type="Proteomes" id="UP000825935"/>
    </source>
</evidence>
<name>A0A8T2SUX8_CERRI</name>
<organism evidence="1 2">
    <name type="scientific">Ceratopteris richardii</name>
    <name type="common">Triangle waterfern</name>
    <dbReference type="NCBI Taxonomy" id="49495"/>
    <lineage>
        <taxon>Eukaryota</taxon>
        <taxon>Viridiplantae</taxon>
        <taxon>Streptophyta</taxon>
        <taxon>Embryophyta</taxon>
        <taxon>Tracheophyta</taxon>
        <taxon>Polypodiopsida</taxon>
        <taxon>Polypodiidae</taxon>
        <taxon>Polypodiales</taxon>
        <taxon>Pteridineae</taxon>
        <taxon>Pteridaceae</taxon>
        <taxon>Parkerioideae</taxon>
        <taxon>Ceratopteris</taxon>
    </lineage>
</organism>
<protein>
    <submittedName>
        <fullName evidence="1">Uncharacterized protein</fullName>
    </submittedName>
</protein>
<dbReference type="Proteomes" id="UP000825935">
    <property type="component" value="Chromosome 18"/>
</dbReference>
<dbReference type="EMBL" id="CM035423">
    <property type="protein sequence ID" value="KAH7366570.1"/>
    <property type="molecule type" value="Genomic_DNA"/>
</dbReference>
<keyword evidence="2" id="KW-1185">Reference proteome</keyword>
<sequence length="58" mass="6598">MCDIVNSWRSRFVQNTDIQFCFGYIVFLLPLQFHSPIIGGGALTSLHKGFLEVWHGSI</sequence>
<reference evidence="1" key="1">
    <citation type="submission" date="2021-08" db="EMBL/GenBank/DDBJ databases">
        <title>WGS assembly of Ceratopteris richardii.</title>
        <authorList>
            <person name="Marchant D.B."/>
            <person name="Chen G."/>
            <person name="Jenkins J."/>
            <person name="Shu S."/>
            <person name="Leebens-Mack J."/>
            <person name="Grimwood J."/>
            <person name="Schmutz J."/>
            <person name="Soltis P."/>
            <person name="Soltis D."/>
            <person name="Chen Z.-H."/>
        </authorList>
    </citation>
    <scope>NUCLEOTIDE SEQUENCE</scope>
    <source>
        <strain evidence="1">Whitten #5841</strain>
        <tissue evidence="1">Leaf</tissue>
    </source>
</reference>